<evidence type="ECO:0000313" key="1">
    <source>
        <dbReference type="EMBL" id="PKI68834.1"/>
    </source>
</evidence>
<evidence type="ECO:0000313" key="2">
    <source>
        <dbReference type="Proteomes" id="UP000233551"/>
    </source>
</evidence>
<dbReference type="Proteomes" id="UP000233551">
    <property type="component" value="Unassembled WGS sequence"/>
</dbReference>
<comment type="caution">
    <text evidence="1">The sequence shown here is derived from an EMBL/GenBank/DDBJ whole genome shotgun (WGS) entry which is preliminary data.</text>
</comment>
<dbReference type="AlphaFoldDB" id="A0A2I0KJZ8"/>
<dbReference type="EMBL" id="PGOL01000542">
    <property type="protein sequence ID" value="PKI68834.1"/>
    <property type="molecule type" value="Genomic_DNA"/>
</dbReference>
<keyword evidence="2" id="KW-1185">Reference proteome</keyword>
<organism evidence="1 2">
    <name type="scientific">Punica granatum</name>
    <name type="common">Pomegranate</name>
    <dbReference type="NCBI Taxonomy" id="22663"/>
    <lineage>
        <taxon>Eukaryota</taxon>
        <taxon>Viridiplantae</taxon>
        <taxon>Streptophyta</taxon>
        <taxon>Embryophyta</taxon>
        <taxon>Tracheophyta</taxon>
        <taxon>Spermatophyta</taxon>
        <taxon>Magnoliopsida</taxon>
        <taxon>eudicotyledons</taxon>
        <taxon>Gunneridae</taxon>
        <taxon>Pentapetalae</taxon>
        <taxon>rosids</taxon>
        <taxon>malvids</taxon>
        <taxon>Myrtales</taxon>
        <taxon>Lythraceae</taxon>
        <taxon>Punica</taxon>
    </lineage>
</organism>
<name>A0A2I0KJZ8_PUNGR</name>
<gene>
    <name evidence="1" type="ORF">CRG98_010891</name>
</gene>
<protein>
    <submittedName>
        <fullName evidence="1">Uncharacterized protein</fullName>
    </submittedName>
</protein>
<sequence length="109" mass="11216">MYLNIPELSNRGIGLLGPGLALGRVVAKAHWSSSPREILAEFQGRGLLSLAIGGGGGVSPSTCFSFWGGACDTLSLLGSSASLRVSDGGWEAFTQALRLDFVVGGHPLT</sequence>
<reference evidence="1 2" key="1">
    <citation type="submission" date="2017-11" db="EMBL/GenBank/DDBJ databases">
        <title>De-novo sequencing of pomegranate (Punica granatum L.) genome.</title>
        <authorList>
            <person name="Akparov Z."/>
            <person name="Amiraslanov A."/>
            <person name="Hajiyeva S."/>
            <person name="Abbasov M."/>
            <person name="Kaur K."/>
            <person name="Hamwieh A."/>
            <person name="Solovyev V."/>
            <person name="Salamov A."/>
            <person name="Braich B."/>
            <person name="Kosarev P."/>
            <person name="Mahmoud A."/>
            <person name="Hajiyev E."/>
            <person name="Babayeva S."/>
            <person name="Izzatullayeva V."/>
            <person name="Mammadov A."/>
            <person name="Mammadov A."/>
            <person name="Sharifova S."/>
            <person name="Ojaghi J."/>
            <person name="Eynullazada K."/>
            <person name="Bayramov B."/>
            <person name="Abdulazimova A."/>
            <person name="Shahmuradov I."/>
        </authorList>
    </citation>
    <scope>NUCLEOTIDE SEQUENCE [LARGE SCALE GENOMIC DNA]</scope>
    <source>
        <strain evidence="2">cv. AG2017</strain>
        <tissue evidence="1">Leaf</tissue>
    </source>
</reference>
<accession>A0A2I0KJZ8</accession>
<proteinExistence type="predicted"/>